<dbReference type="Proteomes" id="UP001446871">
    <property type="component" value="Unassembled WGS sequence"/>
</dbReference>
<name>A0ABR1WG91_9PEZI</name>
<evidence type="ECO:0000256" key="2">
    <source>
        <dbReference type="SAM" id="Phobius"/>
    </source>
</evidence>
<evidence type="ECO:0000313" key="4">
    <source>
        <dbReference type="Proteomes" id="UP001446871"/>
    </source>
</evidence>
<accession>A0ABR1WG91</accession>
<evidence type="ECO:0000313" key="3">
    <source>
        <dbReference type="EMBL" id="KAK8082524.1"/>
    </source>
</evidence>
<dbReference type="EMBL" id="JAQQWM010000001">
    <property type="protein sequence ID" value="KAK8082524.1"/>
    <property type="molecule type" value="Genomic_DNA"/>
</dbReference>
<evidence type="ECO:0000256" key="1">
    <source>
        <dbReference type="SAM" id="MobiDB-lite"/>
    </source>
</evidence>
<organism evidence="3 4">
    <name type="scientific">Apiospora saccharicola</name>
    <dbReference type="NCBI Taxonomy" id="335842"/>
    <lineage>
        <taxon>Eukaryota</taxon>
        <taxon>Fungi</taxon>
        <taxon>Dikarya</taxon>
        <taxon>Ascomycota</taxon>
        <taxon>Pezizomycotina</taxon>
        <taxon>Sordariomycetes</taxon>
        <taxon>Xylariomycetidae</taxon>
        <taxon>Amphisphaeriales</taxon>
        <taxon>Apiosporaceae</taxon>
        <taxon>Apiospora</taxon>
    </lineage>
</organism>
<keyword evidence="4" id="KW-1185">Reference proteome</keyword>
<feature type="compositionally biased region" description="Basic and acidic residues" evidence="1">
    <location>
        <begin position="144"/>
        <end position="158"/>
    </location>
</feature>
<reference evidence="3 4" key="1">
    <citation type="submission" date="2023-01" db="EMBL/GenBank/DDBJ databases">
        <title>Analysis of 21 Apiospora genomes using comparative genomics revels a genus with tremendous synthesis potential of carbohydrate active enzymes and secondary metabolites.</title>
        <authorList>
            <person name="Sorensen T."/>
        </authorList>
    </citation>
    <scope>NUCLEOTIDE SEQUENCE [LARGE SCALE GENOMIC DNA]</scope>
    <source>
        <strain evidence="3 4">CBS 83171</strain>
    </source>
</reference>
<feature type="compositionally biased region" description="Low complexity" evidence="1">
    <location>
        <begin position="160"/>
        <end position="171"/>
    </location>
</feature>
<protein>
    <recommendedName>
        <fullName evidence="5">Cell division protein</fullName>
    </recommendedName>
</protein>
<keyword evidence="2" id="KW-0812">Transmembrane</keyword>
<dbReference type="Pfam" id="PF17254">
    <property type="entry name" value="DUF5321"/>
    <property type="match status" value="1"/>
</dbReference>
<feature type="transmembrane region" description="Helical" evidence="2">
    <location>
        <begin position="67"/>
        <end position="87"/>
    </location>
</feature>
<comment type="caution">
    <text evidence="3">The sequence shown here is derived from an EMBL/GenBank/DDBJ whole genome shotgun (WGS) entry which is preliminary data.</text>
</comment>
<feature type="region of interest" description="Disordered" evidence="1">
    <location>
        <begin position="144"/>
        <end position="192"/>
    </location>
</feature>
<gene>
    <name evidence="3" type="ORF">PG996_001305</name>
</gene>
<proteinExistence type="predicted"/>
<sequence length="192" mass="21836">MGMESSSLRAIHPVHPCFVRNIGSSAPTIAQPSFWKSLVPKPFRRRNEPAVDWGVPKKPRSKEWNPATFFIIMFLFIGSMSIQMIALRRDFNTFTRRAETRIGVLREVIEKLQRGEHVDVEKALGTGDAEREKEWEEVLKELEKDEVARNSKKNEKPRQSNSNSTSKSETTAPPDTAIVKTGNKPTSYSGFF</sequence>
<keyword evidence="2" id="KW-1133">Transmembrane helix</keyword>
<feature type="compositionally biased region" description="Polar residues" evidence="1">
    <location>
        <begin position="183"/>
        <end position="192"/>
    </location>
</feature>
<keyword evidence="2" id="KW-0472">Membrane</keyword>
<dbReference type="InterPro" id="IPR035213">
    <property type="entry name" value="DUF5321"/>
</dbReference>
<evidence type="ECO:0008006" key="5">
    <source>
        <dbReference type="Google" id="ProtNLM"/>
    </source>
</evidence>